<keyword evidence="5" id="KW-0949">S-adenosyl-L-methionine</keyword>
<dbReference type="GO" id="GO:0046872">
    <property type="term" value="F:metal ion binding"/>
    <property type="evidence" value="ECO:0007669"/>
    <property type="project" value="UniProtKB-KW"/>
</dbReference>
<dbReference type="SUPFAM" id="SSF102114">
    <property type="entry name" value="Radical SAM enzymes"/>
    <property type="match status" value="1"/>
</dbReference>
<dbReference type="STRING" id="419481.SAMN05216233_11363"/>
<keyword evidence="9" id="KW-0411">Iron-sulfur</keyword>
<dbReference type="Proteomes" id="UP000198870">
    <property type="component" value="Unassembled WGS sequence"/>
</dbReference>
<proteinExistence type="inferred from homology"/>
<dbReference type="PANTHER" id="PTHR30538:SF0">
    <property type="entry name" value="L-LYSINE 2,3-AMINOMUTASE AQ_1632-RELATED"/>
    <property type="match status" value="1"/>
</dbReference>
<keyword evidence="8" id="KW-0408">Iron</keyword>
<organism evidence="10 11">
    <name type="scientific">Desulfoluna spongiiphila</name>
    <dbReference type="NCBI Taxonomy" id="419481"/>
    <lineage>
        <taxon>Bacteria</taxon>
        <taxon>Pseudomonadati</taxon>
        <taxon>Thermodesulfobacteriota</taxon>
        <taxon>Desulfobacteria</taxon>
        <taxon>Desulfobacterales</taxon>
        <taxon>Desulfolunaceae</taxon>
        <taxon>Desulfoluna</taxon>
    </lineage>
</organism>
<evidence type="ECO:0000256" key="9">
    <source>
        <dbReference type="ARBA" id="ARBA00023014"/>
    </source>
</evidence>
<evidence type="ECO:0000256" key="6">
    <source>
        <dbReference type="ARBA" id="ARBA00022723"/>
    </source>
</evidence>
<keyword evidence="6" id="KW-0479">Metal-binding</keyword>
<dbReference type="SFLD" id="SFLDG01070">
    <property type="entry name" value="PLP-dependent"/>
    <property type="match status" value="1"/>
</dbReference>
<evidence type="ECO:0000256" key="8">
    <source>
        <dbReference type="ARBA" id="ARBA00023004"/>
    </source>
</evidence>
<evidence type="ECO:0000256" key="3">
    <source>
        <dbReference type="ARBA" id="ARBA00008703"/>
    </source>
</evidence>
<evidence type="ECO:0000256" key="4">
    <source>
        <dbReference type="ARBA" id="ARBA00022485"/>
    </source>
</evidence>
<evidence type="ECO:0000313" key="10">
    <source>
        <dbReference type="EMBL" id="SCY60976.1"/>
    </source>
</evidence>
<keyword evidence="4" id="KW-0004">4Fe-4S</keyword>
<dbReference type="InterPro" id="IPR007197">
    <property type="entry name" value="rSAM"/>
</dbReference>
<dbReference type="RefSeq" id="WP_092212236.1">
    <property type="nucleotide sequence ID" value="NZ_FMUX01000013.1"/>
</dbReference>
<dbReference type="InterPro" id="IPR058240">
    <property type="entry name" value="rSAM_sf"/>
</dbReference>
<reference evidence="10 11" key="1">
    <citation type="submission" date="2016-10" db="EMBL/GenBank/DDBJ databases">
        <authorList>
            <person name="de Groot N.N."/>
        </authorList>
    </citation>
    <scope>NUCLEOTIDE SEQUENCE [LARGE SCALE GENOMIC DNA]</scope>
    <source>
        <strain evidence="10 11">AA1</strain>
    </source>
</reference>
<evidence type="ECO:0000256" key="2">
    <source>
        <dbReference type="ARBA" id="ARBA00001966"/>
    </source>
</evidence>
<evidence type="ECO:0000256" key="7">
    <source>
        <dbReference type="ARBA" id="ARBA00022898"/>
    </source>
</evidence>
<dbReference type="SFLD" id="SFLDS00029">
    <property type="entry name" value="Radical_SAM"/>
    <property type="match status" value="1"/>
</dbReference>
<keyword evidence="7" id="KW-0663">Pyridoxal phosphate</keyword>
<dbReference type="AlphaFoldDB" id="A0A1G5HB37"/>
<dbReference type="InterPro" id="IPR003739">
    <property type="entry name" value="Lys_aminomutase/Glu_NH3_mut"/>
</dbReference>
<evidence type="ECO:0000256" key="5">
    <source>
        <dbReference type="ARBA" id="ARBA00022691"/>
    </source>
</evidence>
<dbReference type="InterPro" id="IPR013785">
    <property type="entry name" value="Aldolase_TIM"/>
</dbReference>
<dbReference type="EMBL" id="FMUX01000013">
    <property type="protein sequence ID" value="SCY60976.1"/>
    <property type="molecule type" value="Genomic_DNA"/>
</dbReference>
<gene>
    <name evidence="10" type="ORF">SAMN05216233_11363</name>
</gene>
<dbReference type="OrthoDB" id="9768064at2"/>
<protein>
    <submittedName>
        <fullName evidence="10">L-lysine 2,3-aminomutase</fullName>
    </submittedName>
</protein>
<dbReference type="Gene3D" id="3.20.20.70">
    <property type="entry name" value="Aldolase class I"/>
    <property type="match status" value="1"/>
</dbReference>
<keyword evidence="11" id="KW-1185">Reference proteome</keyword>
<name>A0A1G5HB37_9BACT</name>
<evidence type="ECO:0000313" key="11">
    <source>
        <dbReference type="Proteomes" id="UP000198870"/>
    </source>
</evidence>
<dbReference type="GO" id="GO:0051539">
    <property type="term" value="F:4 iron, 4 sulfur cluster binding"/>
    <property type="evidence" value="ECO:0007669"/>
    <property type="project" value="UniProtKB-KW"/>
</dbReference>
<comment type="similarity">
    <text evidence="3">Belongs to the radical SAM superfamily. KamA family.</text>
</comment>
<dbReference type="PANTHER" id="PTHR30538">
    <property type="entry name" value="LYSINE 2,3-AMINOMUTASE-RELATED"/>
    <property type="match status" value="1"/>
</dbReference>
<dbReference type="GO" id="GO:0003824">
    <property type="term" value="F:catalytic activity"/>
    <property type="evidence" value="ECO:0007669"/>
    <property type="project" value="InterPro"/>
</dbReference>
<evidence type="ECO:0000256" key="1">
    <source>
        <dbReference type="ARBA" id="ARBA00001933"/>
    </source>
</evidence>
<sequence length="437" mass="49511">MSKFNIKPKNYKAFTTRNIDTIPQFEALPSEIHDAIQIVSRVMPFRANNYVIDELIDWSNPEGDPIFKLIFPQKGMMGVEDYDALAAKFAAGEPEAALQAAARDIQLKMNPHPAGQMELNVPKCDHGQSINGIQHKYKETVLFFPTQGQVCHAYCTYCFRWAQFVGVDDLKFACGDPQALVDYLEAHPEVTNVLFTGGDPMIMTSRILRRYVEPILEKRPGNVRSIRFGTKVLAYWPYRFLTDKDADDLMGLFDEIVAAGFHLAVMSHFSHPRELETDAVQAAISRILSTGANIRCQAPLIRHINDDPEVWRIMWEKQVALGAIPYYMFVERDTGPKEYFSVPLVEAYRIFTEAYSRVSGLARTVRGPSMSATPGKVLVDGIAEVGGEKVMALKFIQARNPDWVNKLFFAEYDEKAVWLDGLKPAFGEDRFFFERQG</sequence>
<comment type="cofactor">
    <cofactor evidence="2">
        <name>[4Fe-4S] cluster</name>
        <dbReference type="ChEBI" id="CHEBI:49883"/>
    </cofactor>
</comment>
<comment type="cofactor">
    <cofactor evidence="1">
        <name>pyridoxal 5'-phosphate</name>
        <dbReference type="ChEBI" id="CHEBI:597326"/>
    </cofactor>
</comment>
<accession>A0A1G5HB37</accession>